<feature type="transmembrane region" description="Helical" evidence="1">
    <location>
        <begin position="320"/>
        <end position="341"/>
    </location>
</feature>
<feature type="transmembrane region" description="Helical" evidence="1">
    <location>
        <begin position="469"/>
        <end position="491"/>
    </location>
</feature>
<reference evidence="2 3" key="1">
    <citation type="submission" date="2024-01" db="EMBL/GenBank/DDBJ databases">
        <authorList>
            <person name="Kunselman E."/>
        </authorList>
    </citation>
    <scope>NUCLEOTIDE SEQUENCE [LARGE SCALE GENOMIC DNA]</scope>
    <source>
        <strain evidence="2">2 abalone samples</strain>
    </source>
</reference>
<dbReference type="Proteomes" id="UP001314181">
    <property type="component" value="Unassembled WGS sequence"/>
</dbReference>
<feature type="transmembrane region" description="Helical" evidence="1">
    <location>
        <begin position="828"/>
        <end position="849"/>
    </location>
</feature>
<protein>
    <submittedName>
        <fullName evidence="2">Uncharacterized protein</fullName>
    </submittedName>
</protein>
<keyword evidence="1" id="KW-0812">Transmembrane</keyword>
<evidence type="ECO:0000313" key="2">
    <source>
        <dbReference type="EMBL" id="CAK8163456.1"/>
    </source>
</evidence>
<evidence type="ECO:0000313" key="3">
    <source>
        <dbReference type="Proteomes" id="UP001314181"/>
    </source>
</evidence>
<feature type="transmembrane region" description="Helical" evidence="1">
    <location>
        <begin position="440"/>
        <end position="463"/>
    </location>
</feature>
<feature type="transmembrane region" description="Helical" evidence="1">
    <location>
        <begin position="855"/>
        <end position="873"/>
    </location>
</feature>
<feature type="transmembrane region" description="Helical" evidence="1">
    <location>
        <begin position="679"/>
        <end position="699"/>
    </location>
</feature>
<feature type="transmembrane region" description="Helical" evidence="1">
    <location>
        <begin position="583"/>
        <end position="606"/>
    </location>
</feature>
<dbReference type="RefSeq" id="WP_338364676.1">
    <property type="nucleotide sequence ID" value="NZ_CAWVOK010000031.1"/>
</dbReference>
<keyword evidence="1" id="KW-1133">Transmembrane helix</keyword>
<keyword evidence="3" id="KW-1185">Reference proteome</keyword>
<comment type="caution">
    <text evidence="2">The sequence shown here is derived from an EMBL/GenBank/DDBJ whole genome shotgun (WGS) entry which is preliminary data.</text>
</comment>
<feature type="transmembrane region" description="Helical" evidence="1">
    <location>
        <begin position="347"/>
        <end position="370"/>
    </location>
</feature>
<gene>
    <name evidence="2" type="ORF">CAXC1_50015</name>
</gene>
<accession>A0ABP0ETW1</accession>
<name>A0ABP0ETW1_9RICK</name>
<evidence type="ECO:0000256" key="1">
    <source>
        <dbReference type="SAM" id="Phobius"/>
    </source>
</evidence>
<keyword evidence="1" id="KW-0472">Membrane</keyword>
<sequence length="972" mass="107025">MPSIQSQIIENLKIRPKNAYANKIVLCPVGHQDDISKIKPHYFIDKNNRIYNITPINTVSPSLSGATWGEDSDLESSCILVGIEQTSSLLDEENNTVEDSDSLAETNSVSDLRFLKNIKQYTLKKKKLLHTKGNSVSSKTILSLADIHGIQKDNIISDFDLHLPQTSNILPSSIWKEINPSLTIDELDSTPIEDARALSIHETNPRVKELKSYLMCIGYRIDEDTPVLDQQTFDSCMSLSSKFFGIATTTAAYKAGEVSSKIVRLARTLAQKKTKPATTLSSAYPSAMVNTELLESLHKKKSTELSKSIRNSKNVFTLDSLAYATAMTIITILICIILPYIPGLTLFAANIGKIICGLIAGGAITGHFISPHPKANAEVRKSLKDTVSLTEKHNSTFNQLVRRLQNKGVQISSVELSTPKDYTDNKKEDKSLITTYTEELILTLKLLAPSLSILAIAVIMTTFLTIPTIALNTIVAIAMITYALTGAYASYMKSAQLIKDSEPYTQNLIENFKKKNDFIKNVLKTQGIDAEVSRHNNRNKNLDNISKKYKQKKIVVAILAASLLITAITLTVVPSFIPILASGILNTLISKIAITIFVSMGTMFAVKKYSSIGAEKNIEIFQKLAKERKDIVSTATLSSNGSKMDTSALNTADKLQANYKKTRKLQKENMERTNRPSTLLGITLLQLGGIMFIISAFIAFNAPTITIAILNALVVLVAGMLVKYGIKSILAPDSTINNVQLRMNSAYLNHEIAANSLLTTVKNAIKKHKPLHTSVSFEQLEFKRDLILEEIRNIDRKINNLSIEKAAYQTHQNTNKIFAQRLMSPHTIAAALATATFSIIISIIPFLALTPLVSGILTTTAVVLMAVASGAFGDSLFKYYPPKYVAARTIDIINLNEQKEALAIQLTDALEEYKTEASVALDTPTLSMLSSDKEVELDKDMHYTQEKSTFSSALTNASLVPLMREQGLANVY</sequence>
<proteinExistence type="predicted"/>
<dbReference type="EMBL" id="CAWVOK010000031">
    <property type="protein sequence ID" value="CAK8163456.1"/>
    <property type="molecule type" value="Genomic_DNA"/>
</dbReference>
<feature type="transmembrane region" description="Helical" evidence="1">
    <location>
        <begin position="554"/>
        <end position="577"/>
    </location>
</feature>
<feature type="transmembrane region" description="Helical" evidence="1">
    <location>
        <begin position="705"/>
        <end position="726"/>
    </location>
</feature>
<organism evidence="2 3">
    <name type="scientific">Candidatus Xenohaliotis californiensis</name>
    <dbReference type="NCBI Taxonomy" id="84677"/>
    <lineage>
        <taxon>Bacteria</taxon>
        <taxon>Pseudomonadati</taxon>
        <taxon>Pseudomonadota</taxon>
        <taxon>Alphaproteobacteria</taxon>
        <taxon>Rickettsiales</taxon>
        <taxon>Anaplasmataceae</taxon>
        <taxon>Candidatus Xenohaliotis</taxon>
    </lineage>
</organism>